<proteinExistence type="predicted"/>
<gene>
    <name evidence="1" type="ORF">EVAR_57012_1</name>
</gene>
<accession>A0A4C2A9Q4</accession>
<evidence type="ECO:0000313" key="2">
    <source>
        <dbReference type="Proteomes" id="UP000299102"/>
    </source>
</evidence>
<dbReference type="EMBL" id="BGZK01002658">
    <property type="protein sequence ID" value="GBP95607.1"/>
    <property type="molecule type" value="Genomic_DNA"/>
</dbReference>
<sequence length="201" mass="23017">MRRIRDRHSYVPTPNYFEDDMWLGASLTDVTEDTLLVNHFELRGLGAELLEPDTFSITYHVVTMFTRKAKNRRQARSRVCSPRWMGVVPPKNMLIEGLCFLLSSQKMTETLILSDEYNRTEYRTEEYTTKDAFNKSLHSINFYSYAQAGMSVKMSEDRSSLLLGAPGMLFWSAGVKCILRGPVEDFQLTLSGPLGRTPARN</sequence>
<name>A0A4C2A9Q4_EUMVA</name>
<evidence type="ECO:0000313" key="1">
    <source>
        <dbReference type="EMBL" id="GBP95607.1"/>
    </source>
</evidence>
<dbReference type="InterPro" id="IPR028994">
    <property type="entry name" value="Integrin_alpha_N"/>
</dbReference>
<comment type="caution">
    <text evidence="1">The sequence shown here is derived from an EMBL/GenBank/DDBJ whole genome shotgun (WGS) entry which is preliminary data.</text>
</comment>
<dbReference type="Proteomes" id="UP000299102">
    <property type="component" value="Unassembled WGS sequence"/>
</dbReference>
<organism evidence="1 2">
    <name type="scientific">Eumeta variegata</name>
    <name type="common">Bagworm moth</name>
    <name type="synonym">Eumeta japonica</name>
    <dbReference type="NCBI Taxonomy" id="151549"/>
    <lineage>
        <taxon>Eukaryota</taxon>
        <taxon>Metazoa</taxon>
        <taxon>Ecdysozoa</taxon>
        <taxon>Arthropoda</taxon>
        <taxon>Hexapoda</taxon>
        <taxon>Insecta</taxon>
        <taxon>Pterygota</taxon>
        <taxon>Neoptera</taxon>
        <taxon>Endopterygota</taxon>
        <taxon>Lepidoptera</taxon>
        <taxon>Glossata</taxon>
        <taxon>Ditrysia</taxon>
        <taxon>Tineoidea</taxon>
        <taxon>Psychidae</taxon>
        <taxon>Oiketicinae</taxon>
        <taxon>Eumeta</taxon>
    </lineage>
</organism>
<reference evidence="1 2" key="1">
    <citation type="journal article" date="2019" name="Commun. Biol.">
        <title>The bagworm genome reveals a unique fibroin gene that provides high tensile strength.</title>
        <authorList>
            <person name="Kono N."/>
            <person name="Nakamura H."/>
            <person name="Ohtoshi R."/>
            <person name="Tomita M."/>
            <person name="Numata K."/>
            <person name="Arakawa K."/>
        </authorList>
    </citation>
    <scope>NUCLEOTIDE SEQUENCE [LARGE SCALE GENOMIC DNA]</scope>
</reference>
<dbReference type="Gene3D" id="2.130.10.130">
    <property type="entry name" value="Integrin alpha, N-terminal"/>
    <property type="match status" value="1"/>
</dbReference>
<dbReference type="AlphaFoldDB" id="A0A4C2A9Q4"/>
<protein>
    <submittedName>
        <fullName evidence="1">Uncharacterized protein</fullName>
    </submittedName>
</protein>
<keyword evidence="2" id="KW-1185">Reference proteome</keyword>